<comment type="caution">
    <text evidence="1">The sequence shown here is derived from an EMBL/GenBank/DDBJ whole genome shotgun (WGS) entry which is preliminary data.</text>
</comment>
<keyword evidence="2" id="KW-1185">Reference proteome</keyword>
<name>A0A5B7FBX9_PORTR</name>
<dbReference type="AlphaFoldDB" id="A0A5B7FBX9"/>
<sequence>MRGSVGATLAGLGFFLDRPGSCWVEALWVHRLHALCHGRALTSRTSRTAQALLSPLENISQTGHDCLELIWLVEDRIAKRVEALRDRKSKNQWPSSPVQRPGIIWTAHWYSTGTAAAPEIGTARRDNITALEKKRKQKTLLRKDKNTKQNKLCTRDGAM</sequence>
<evidence type="ECO:0000313" key="2">
    <source>
        <dbReference type="Proteomes" id="UP000324222"/>
    </source>
</evidence>
<dbReference type="Proteomes" id="UP000324222">
    <property type="component" value="Unassembled WGS sequence"/>
</dbReference>
<dbReference type="EMBL" id="VSRR010005561">
    <property type="protein sequence ID" value="MPC42759.1"/>
    <property type="molecule type" value="Genomic_DNA"/>
</dbReference>
<proteinExistence type="predicted"/>
<reference evidence="1 2" key="1">
    <citation type="submission" date="2019-05" db="EMBL/GenBank/DDBJ databases">
        <title>Another draft genome of Portunus trituberculatus and its Hox gene families provides insights of decapod evolution.</title>
        <authorList>
            <person name="Jeong J.-H."/>
            <person name="Song I."/>
            <person name="Kim S."/>
            <person name="Choi T."/>
            <person name="Kim D."/>
            <person name="Ryu S."/>
            <person name="Kim W."/>
        </authorList>
    </citation>
    <scope>NUCLEOTIDE SEQUENCE [LARGE SCALE GENOMIC DNA]</scope>
    <source>
        <tissue evidence="1">Muscle</tissue>
    </source>
</reference>
<protein>
    <submittedName>
        <fullName evidence="1">Uncharacterized protein</fullName>
    </submittedName>
</protein>
<organism evidence="1 2">
    <name type="scientific">Portunus trituberculatus</name>
    <name type="common">Swimming crab</name>
    <name type="synonym">Neptunus trituberculatus</name>
    <dbReference type="NCBI Taxonomy" id="210409"/>
    <lineage>
        <taxon>Eukaryota</taxon>
        <taxon>Metazoa</taxon>
        <taxon>Ecdysozoa</taxon>
        <taxon>Arthropoda</taxon>
        <taxon>Crustacea</taxon>
        <taxon>Multicrustacea</taxon>
        <taxon>Malacostraca</taxon>
        <taxon>Eumalacostraca</taxon>
        <taxon>Eucarida</taxon>
        <taxon>Decapoda</taxon>
        <taxon>Pleocyemata</taxon>
        <taxon>Brachyura</taxon>
        <taxon>Eubrachyura</taxon>
        <taxon>Portunoidea</taxon>
        <taxon>Portunidae</taxon>
        <taxon>Portuninae</taxon>
        <taxon>Portunus</taxon>
    </lineage>
</organism>
<evidence type="ECO:0000313" key="1">
    <source>
        <dbReference type="EMBL" id="MPC42759.1"/>
    </source>
</evidence>
<accession>A0A5B7FBX9</accession>
<gene>
    <name evidence="1" type="ORF">E2C01_036393</name>
</gene>